<dbReference type="PROSITE" id="PS51257">
    <property type="entry name" value="PROKAR_LIPOPROTEIN"/>
    <property type="match status" value="1"/>
</dbReference>
<dbReference type="RefSeq" id="WP_282459219.1">
    <property type="nucleotide sequence ID" value="NZ_JAPFAR010000148.1"/>
</dbReference>
<evidence type="ECO:0000313" key="4">
    <source>
        <dbReference type="Proteomes" id="UP001162175"/>
    </source>
</evidence>
<dbReference type="GO" id="GO:0008236">
    <property type="term" value="F:serine-type peptidase activity"/>
    <property type="evidence" value="ECO:0007669"/>
    <property type="project" value="InterPro"/>
</dbReference>
<sequence length="571" mass="66074">MRKKFLFLASSLLTITPLTTISCFNFLNNGTDLEKPNVDQLIKSNFKVKKTGFKNLTNLDYFIKSNSINLYFKDDENSQPYVDVEEIIKDLDGFFNTSLIKKSNDNNKLVLFNKNHKMEIDAESDNIFVSSGNFFNLVKSTSSTNYSRHLLFSGFKIENEYEINPSISFNLKKYNIDIIRKNERTYIPFSIFNTLFCSQNYYNLYYNGSRVFGQFFSFSEGDDNANQYRQGKFNNYSETEKDRKYNLDNLLFNLDYFYGLKKYKNINSFENYVDSLKHELLSTNPEIYNKAYAKLFFSKINELHTNFNFLNAFSNASKNVRDYAVGNYGSERIQHYQIGQKLKNKRIDLEQEIYQDKYIVRDNFAYIILNSFRTASDQEVNNGYYLNDSFEFMKNTLEKISKNKKIKNVVIDISQNGGGNIGAMYRVLGLLTNDDIIAHSHEMQSNAKTTENYKIDANKDGNYNDNDAFDNFNYYILTSKNTFSAANSFSAIVKEMNIGKIIGQKSGGGTSSVLPLVLNDGTSILISSPSTTWYKFDEKEINSEYGVKPDILINYDDFYNLDYLAKNVIGK</sequence>
<dbReference type="SMART" id="SM00245">
    <property type="entry name" value="TSPc"/>
    <property type="match status" value="1"/>
</dbReference>
<dbReference type="GO" id="GO:0004175">
    <property type="term" value="F:endopeptidase activity"/>
    <property type="evidence" value="ECO:0007669"/>
    <property type="project" value="TreeGrafter"/>
</dbReference>
<proteinExistence type="predicted"/>
<organism evidence="3 4">
    <name type="scientific">Mycoplasmopsis arginini</name>
    <name type="common">Mycoplasma arginini</name>
    <dbReference type="NCBI Taxonomy" id="2094"/>
    <lineage>
        <taxon>Bacteria</taxon>
        <taxon>Bacillati</taxon>
        <taxon>Mycoplasmatota</taxon>
        <taxon>Mycoplasmoidales</taxon>
        <taxon>Metamycoplasmataceae</taxon>
        <taxon>Mycoplasmopsis</taxon>
    </lineage>
</organism>
<dbReference type="Proteomes" id="UP001162175">
    <property type="component" value="Unassembled WGS sequence"/>
</dbReference>
<reference evidence="3" key="1">
    <citation type="submission" date="2022-11" db="EMBL/GenBank/DDBJ databases">
        <title>Draft genome of Mycoplasma arginini isolated from fly.</title>
        <authorList>
            <person name="Severgnini M."/>
            <person name="Gioia G."/>
            <person name="Cremonesi P."/>
            <person name="Moroni P."/>
            <person name="Addis M.F."/>
            <person name="Castiglioni B."/>
        </authorList>
    </citation>
    <scope>NUCLEOTIDE SEQUENCE</scope>
    <source>
        <strain evidence="3">QMP CG1-1632</strain>
    </source>
</reference>
<dbReference type="PANTHER" id="PTHR32060">
    <property type="entry name" value="TAIL-SPECIFIC PROTEASE"/>
    <property type="match status" value="1"/>
</dbReference>
<keyword evidence="1" id="KW-0732">Signal</keyword>
<evidence type="ECO:0000313" key="3">
    <source>
        <dbReference type="EMBL" id="MDI3349846.1"/>
    </source>
</evidence>
<accession>A0AA43QYX2</accession>
<dbReference type="AlphaFoldDB" id="A0AA43QYX2"/>
<gene>
    <name evidence="3" type="ORF">DCBHLPFO_00368</name>
</gene>
<protein>
    <submittedName>
        <fullName evidence="3">Lipoprotein</fullName>
    </submittedName>
</protein>
<dbReference type="GO" id="GO:0030288">
    <property type="term" value="C:outer membrane-bounded periplasmic space"/>
    <property type="evidence" value="ECO:0007669"/>
    <property type="project" value="TreeGrafter"/>
</dbReference>
<dbReference type="SUPFAM" id="SSF52096">
    <property type="entry name" value="ClpP/crotonase"/>
    <property type="match status" value="1"/>
</dbReference>
<evidence type="ECO:0000259" key="2">
    <source>
        <dbReference type="SMART" id="SM00245"/>
    </source>
</evidence>
<dbReference type="InterPro" id="IPR005151">
    <property type="entry name" value="Tail-specific_protease"/>
</dbReference>
<dbReference type="PANTHER" id="PTHR32060:SF30">
    <property type="entry name" value="CARBOXY-TERMINAL PROCESSING PROTEASE CTPA"/>
    <property type="match status" value="1"/>
</dbReference>
<dbReference type="GO" id="GO:0007165">
    <property type="term" value="P:signal transduction"/>
    <property type="evidence" value="ECO:0007669"/>
    <property type="project" value="TreeGrafter"/>
</dbReference>
<keyword evidence="3" id="KW-0449">Lipoprotein</keyword>
<dbReference type="GO" id="GO:0006508">
    <property type="term" value="P:proteolysis"/>
    <property type="evidence" value="ECO:0007669"/>
    <property type="project" value="InterPro"/>
</dbReference>
<dbReference type="Gene3D" id="3.90.226.10">
    <property type="entry name" value="2-enoyl-CoA Hydratase, Chain A, domain 1"/>
    <property type="match status" value="1"/>
</dbReference>
<feature type="chain" id="PRO_5041352816" evidence="1">
    <location>
        <begin position="21"/>
        <end position="571"/>
    </location>
</feature>
<feature type="domain" description="Tail specific protease" evidence="2">
    <location>
        <begin position="352"/>
        <end position="554"/>
    </location>
</feature>
<dbReference type="InterPro" id="IPR029045">
    <property type="entry name" value="ClpP/crotonase-like_dom_sf"/>
</dbReference>
<dbReference type="Pfam" id="PF03572">
    <property type="entry name" value="Peptidase_S41"/>
    <property type="match status" value="1"/>
</dbReference>
<feature type="signal peptide" evidence="1">
    <location>
        <begin position="1"/>
        <end position="20"/>
    </location>
</feature>
<name>A0AA43QYX2_MYCAR</name>
<dbReference type="EMBL" id="JAPFAR010000148">
    <property type="protein sequence ID" value="MDI3349846.1"/>
    <property type="molecule type" value="Genomic_DNA"/>
</dbReference>
<comment type="caution">
    <text evidence="3">The sequence shown here is derived from an EMBL/GenBank/DDBJ whole genome shotgun (WGS) entry which is preliminary data.</text>
</comment>
<evidence type="ECO:0000256" key="1">
    <source>
        <dbReference type="SAM" id="SignalP"/>
    </source>
</evidence>